<dbReference type="SMART" id="SM00454">
    <property type="entry name" value="SAM"/>
    <property type="match status" value="1"/>
</dbReference>
<evidence type="ECO:0000256" key="1">
    <source>
        <dbReference type="PROSITE-ProRule" id="PRU00168"/>
    </source>
</evidence>
<keyword evidence="2" id="KW-0727">SH2 domain</keyword>
<gene>
    <name evidence="7" type="ORF">FSP39_002571</name>
</gene>
<sequence>MGHGFVSGMSERGSGDAMQGIDCTGTLVTDRISMLDCISADLHRIVLQKQQVMAHKHIPIETWLEALGLKEYLPNFSGTSGVEELLNLTETEVKDLGVKNGAHRAKIVSSLRILKEKYERGYKMPHVLHRSHSASAQLCSNTPNSYPDYQVINVSPERLEHDLISELKSDPSELKHWPWYHGSISRPHAENLVSRTGDFLVRDCISQPGDFVLTCAHRGVPLHFLINTEVTEREKGGPPDITYSVEDDKFCSIQDLVQFHLAHLKQVTKTSGAVISNPIARTMPLSYYDVKYGYAGGMGTKGHYSTGPSPVGSPKGSPAGSPKSHRKPIRAGSQPQLISSDKNSRQEVRTNLPFSERCDSLPSVHAPGSDNVTTGGFHRYHQRAGSEPVVVPELTTQGDNSNYLMLPKKLAPSTSDSYLNKPPPPKPSRIPSVKYIGKERPTLQIRNKEIYDEDDRDYSDYSQVKEAPSWLSQNHSPNHHNQASQESPYNHYKQVNQLPKIEVNISPYSSNNVNDDYDNNFGNVNDVRENDDNTPPFPVSKKTSDEEDTPPFPVNGEILRKTRKHSDTRFSILDSRDYSEVPPTPVTPKGQQLDVLIENATDTKESEYEVHLRHRKLLVPNIETDISFNPTDFTTSLLPEENKPLEPTALLKVKETILSSCVRKLGHHFTQCDIEVCKVVNDLDLGLGVTSGLELITLPHGKQLRQDVIERCYCTKTFVMVTVLTCGKVTERAQMLSQWIQIASELRSSLGNLFGFANVMEGLTASQVLRLRDTWLLLRQNHTNSAFIFDTKLKAAYKSLNDGSGLLPLQNVSIPDVAPVVFLMERDIDSIMTHLPWELSDQNCGLDILLTHLDTARLITAQSGLYRVNAQNVLKENEIDGQVTDIFRTEFHMRLLWGYKGAVVNRIDRQGKFEQLLTALSNRAEAPGDDGTAV</sequence>
<keyword evidence="8" id="KW-1185">Reference proteome</keyword>
<proteinExistence type="predicted"/>
<dbReference type="InterPro" id="IPR051853">
    <property type="entry name" value="SH2-Ras-GEF_adapter"/>
</dbReference>
<dbReference type="PRINTS" id="PR00401">
    <property type="entry name" value="SH2DOMAIN"/>
</dbReference>
<dbReference type="FunFam" id="3.30.505.10:FF:000013">
    <property type="entry name" value="SH2 domain-containing protein 3C isoform X1"/>
    <property type="match status" value="1"/>
</dbReference>
<dbReference type="Gene3D" id="1.10.150.50">
    <property type="entry name" value="Transcription Factor, Ets-1"/>
    <property type="match status" value="1"/>
</dbReference>
<dbReference type="InterPro" id="IPR036964">
    <property type="entry name" value="RASGEF_cat_dom_sf"/>
</dbReference>
<name>A0AA88XT83_PINIB</name>
<evidence type="ECO:0000259" key="6">
    <source>
        <dbReference type="PROSITE" id="PS50105"/>
    </source>
</evidence>
<dbReference type="InterPro" id="IPR036860">
    <property type="entry name" value="SH2_dom_sf"/>
</dbReference>
<evidence type="ECO:0000256" key="2">
    <source>
        <dbReference type="PROSITE-ProRule" id="PRU00191"/>
    </source>
</evidence>
<feature type="region of interest" description="Disordered" evidence="3">
    <location>
        <begin position="305"/>
        <end position="347"/>
    </location>
</feature>
<keyword evidence="1" id="KW-0344">Guanine-nucleotide releasing factor</keyword>
<evidence type="ECO:0000259" key="4">
    <source>
        <dbReference type="PROSITE" id="PS50001"/>
    </source>
</evidence>
<dbReference type="PROSITE" id="PS50009">
    <property type="entry name" value="RASGEF_CAT"/>
    <property type="match status" value="1"/>
</dbReference>
<evidence type="ECO:0000313" key="7">
    <source>
        <dbReference type="EMBL" id="KAK3087173.1"/>
    </source>
</evidence>
<evidence type="ECO:0008006" key="9">
    <source>
        <dbReference type="Google" id="ProtNLM"/>
    </source>
</evidence>
<dbReference type="InterPro" id="IPR001660">
    <property type="entry name" value="SAM"/>
</dbReference>
<feature type="compositionally biased region" description="Low complexity" evidence="3">
    <location>
        <begin position="511"/>
        <end position="525"/>
    </location>
</feature>
<feature type="domain" description="SAM" evidence="6">
    <location>
        <begin position="60"/>
        <end position="117"/>
    </location>
</feature>
<dbReference type="FunFam" id="1.10.840.10:FF:000015">
    <property type="entry name" value="Uncharacterized protein, isoform A"/>
    <property type="match status" value="1"/>
</dbReference>
<dbReference type="Proteomes" id="UP001186944">
    <property type="component" value="Unassembled WGS sequence"/>
</dbReference>
<dbReference type="EMBL" id="VSWD01000011">
    <property type="protein sequence ID" value="KAK3087173.1"/>
    <property type="molecule type" value="Genomic_DNA"/>
</dbReference>
<dbReference type="Gene3D" id="3.30.505.10">
    <property type="entry name" value="SH2 domain"/>
    <property type="match status" value="1"/>
</dbReference>
<dbReference type="PANTHER" id="PTHR14247:SF8">
    <property type="entry name" value="RAS-GEF DOMAIN-CONTAINING PROTEIN"/>
    <property type="match status" value="1"/>
</dbReference>
<dbReference type="SUPFAM" id="SSF55550">
    <property type="entry name" value="SH2 domain"/>
    <property type="match status" value="1"/>
</dbReference>
<reference evidence="7" key="1">
    <citation type="submission" date="2019-08" db="EMBL/GenBank/DDBJ databases">
        <title>The improved chromosome-level genome for the pearl oyster Pinctada fucata martensii using PacBio sequencing and Hi-C.</title>
        <authorList>
            <person name="Zheng Z."/>
        </authorList>
    </citation>
    <scope>NUCLEOTIDE SEQUENCE</scope>
    <source>
        <strain evidence="7">ZZ-2019</strain>
        <tissue evidence="7">Adductor muscle</tissue>
    </source>
</reference>
<dbReference type="SUPFAM" id="SSF48366">
    <property type="entry name" value="Ras GEF"/>
    <property type="match status" value="1"/>
</dbReference>
<dbReference type="AlphaFoldDB" id="A0AA88XT83"/>
<protein>
    <recommendedName>
        <fullName evidence="9">SH2 domain-containing protein 3C</fullName>
    </recommendedName>
</protein>
<accession>A0AA88XT83</accession>
<dbReference type="InterPro" id="IPR013761">
    <property type="entry name" value="SAM/pointed_sf"/>
</dbReference>
<feature type="region of interest" description="Disordered" evidence="3">
    <location>
        <begin position="509"/>
        <end position="556"/>
    </location>
</feature>
<dbReference type="Pfam" id="PF00617">
    <property type="entry name" value="RasGEF"/>
    <property type="match status" value="1"/>
</dbReference>
<dbReference type="Pfam" id="PF00017">
    <property type="entry name" value="SH2"/>
    <property type="match status" value="1"/>
</dbReference>
<dbReference type="SUPFAM" id="SSF47769">
    <property type="entry name" value="SAM/Pointed domain"/>
    <property type="match status" value="1"/>
</dbReference>
<feature type="domain" description="SH2" evidence="4">
    <location>
        <begin position="179"/>
        <end position="279"/>
    </location>
</feature>
<dbReference type="PROSITE" id="PS50105">
    <property type="entry name" value="SAM_DOMAIN"/>
    <property type="match status" value="1"/>
</dbReference>
<dbReference type="SMART" id="SM00252">
    <property type="entry name" value="SH2"/>
    <property type="match status" value="1"/>
</dbReference>
<dbReference type="PANTHER" id="PTHR14247">
    <property type="entry name" value="BREAST CANCER ANTI-ESTROGEN RESISTANCE PROTEIN 3 HOMOLOG-LIKE PROTEIN"/>
    <property type="match status" value="1"/>
</dbReference>
<organism evidence="7 8">
    <name type="scientific">Pinctada imbricata</name>
    <name type="common">Atlantic pearl-oyster</name>
    <name type="synonym">Pinctada martensii</name>
    <dbReference type="NCBI Taxonomy" id="66713"/>
    <lineage>
        <taxon>Eukaryota</taxon>
        <taxon>Metazoa</taxon>
        <taxon>Spiralia</taxon>
        <taxon>Lophotrochozoa</taxon>
        <taxon>Mollusca</taxon>
        <taxon>Bivalvia</taxon>
        <taxon>Autobranchia</taxon>
        <taxon>Pteriomorphia</taxon>
        <taxon>Pterioida</taxon>
        <taxon>Pterioidea</taxon>
        <taxon>Pteriidae</taxon>
        <taxon>Pinctada</taxon>
    </lineage>
</organism>
<evidence type="ECO:0000313" key="8">
    <source>
        <dbReference type="Proteomes" id="UP001186944"/>
    </source>
</evidence>
<dbReference type="CDD" id="cd09487">
    <property type="entry name" value="SAM_superfamily"/>
    <property type="match status" value="1"/>
</dbReference>
<dbReference type="GO" id="GO:0005085">
    <property type="term" value="F:guanyl-nucleotide exchange factor activity"/>
    <property type="evidence" value="ECO:0007669"/>
    <property type="project" value="UniProtKB-KW"/>
</dbReference>
<dbReference type="SMART" id="SM00147">
    <property type="entry name" value="RasGEF"/>
    <property type="match status" value="1"/>
</dbReference>
<comment type="caution">
    <text evidence="7">The sequence shown here is derived from an EMBL/GenBank/DDBJ whole genome shotgun (WGS) entry which is preliminary data.</text>
</comment>
<feature type="compositionally biased region" description="Low complexity" evidence="3">
    <location>
        <begin position="307"/>
        <end position="322"/>
    </location>
</feature>
<dbReference type="InterPro" id="IPR001895">
    <property type="entry name" value="RASGEF_cat_dom"/>
</dbReference>
<feature type="domain" description="Ras-GEF" evidence="5">
    <location>
        <begin position="661"/>
        <end position="927"/>
    </location>
</feature>
<evidence type="ECO:0000256" key="3">
    <source>
        <dbReference type="SAM" id="MobiDB-lite"/>
    </source>
</evidence>
<dbReference type="PROSITE" id="PS50001">
    <property type="entry name" value="SH2"/>
    <property type="match status" value="1"/>
</dbReference>
<dbReference type="GO" id="GO:0007264">
    <property type="term" value="P:small GTPase-mediated signal transduction"/>
    <property type="evidence" value="ECO:0007669"/>
    <property type="project" value="InterPro"/>
</dbReference>
<dbReference type="Pfam" id="PF00536">
    <property type="entry name" value="SAM_1"/>
    <property type="match status" value="1"/>
</dbReference>
<dbReference type="InterPro" id="IPR023578">
    <property type="entry name" value="Ras_GEF_dom_sf"/>
</dbReference>
<evidence type="ECO:0000259" key="5">
    <source>
        <dbReference type="PROSITE" id="PS50009"/>
    </source>
</evidence>
<dbReference type="Gene3D" id="1.10.840.10">
    <property type="entry name" value="Ras guanine-nucleotide exchange factors catalytic domain"/>
    <property type="match status" value="1"/>
</dbReference>
<dbReference type="InterPro" id="IPR000980">
    <property type="entry name" value="SH2"/>
</dbReference>